<dbReference type="HOGENOM" id="CLU_083993_0_0_1"/>
<dbReference type="OMA" id="GGAHIVW"/>
<feature type="domain" description="DUF7730" evidence="1">
    <location>
        <begin position="56"/>
        <end position="150"/>
    </location>
</feature>
<reference evidence="2 3" key="2">
    <citation type="journal article" date="2012" name="PLoS Pathog.">
        <title>Diverse lifestyles and strategies of plant pathogenesis encoded in the genomes of eighteen Dothideomycetes fungi.</title>
        <authorList>
            <person name="Ohm R.A."/>
            <person name="Feau N."/>
            <person name="Henrissat B."/>
            <person name="Schoch C.L."/>
            <person name="Horwitz B.A."/>
            <person name="Barry K.W."/>
            <person name="Condon B.J."/>
            <person name="Copeland A.C."/>
            <person name="Dhillon B."/>
            <person name="Glaser F."/>
            <person name="Hesse C.N."/>
            <person name="Kosti I."/>
            <person name="LaButti K."/>
            <person name="Lindquist E.A."/>
            <person name="Lucas S."/>
            <person name="Salamov A.A."/>
            <person name="Bradshaw R.E."/>
            <person name="Ciuffetti L."/>
            <person name="Hamelin R.C."/>
            <person name="Kema G.H.J."/>
            <person name="Lawrence C."/>
            <person name="Scott J.A."/>
            <person name="Spatafora J.W."/>
            <person name="Turgeon B.G."/>
            <person name="de Wit P.J.G.M."/>
            <person name="Zhong S."/>
            <person name="Goodwin S.B."/>
            <person name="Grigoriev I.V."/>
        </authorList>
    </citation>
    <scope>NUCLEOTIDE SEQUENCE [LARGE SCALE GENOMIC DNA]</scope>
    <source>
        <strain evidence="3">NZE10 / CBS 128990</strain>
    </source>
</reference>
<proteinExistence type="predicted"/>
<dbReference type="PANTHER" id="PTHR42085">
    <property type="entry name" value="F-BOX DOMAIN-CONTAINING PROTEIN"/>
    <property type="match status" value="1"/>
</dbReference>
<dbReference type="InterPro" id="IPR056632">
    <property type="entry name" value="DUF7730"/>
</dbReference>
<dbReference type="Pfam" id="PF24864">
    <property type="entry name" value="DUF7730"/>
    <property type="match status" value="1"/>
</dbReference>
<dbReference type="EMBL" id="KB446540">
    <property type="protein sequence ID" value="EME42936.1"/>
    <property type="molecule type" value="Genomic_DNA"/>
</dbReference>
<dbReference type="STRING" id="675120.M2YLQ7"/>
<sequence length="361" mass="41307">MDTGHYNCRDYYVSPHFAPTTITNDRRSVPLFRHESFDELEQRSRSPASFKPKFPLLQLPLELRQQIFSYLLPRTYDRSDPNPLADHARNFSAVKKRKAKGMIVPKPEPPQRGGAHIVWQRAYVDLLRVCRQIHNECAEMVYGRNTFLLFLTYSGITFRFNYLLPTGMAPSRRFNFLELMPKRYLALVKRVVVNVDHVDSYTGMIKFNVSGKGLMHGLRNQVRRLVNGLQPLPALDRESEDNKVTSDGRDSGTEFCNERRLAKVHVRVSNGNAVLDQIKSQREEAVKIEQDVEDMLAPLGDLRGVRDVAITGAVMKPFAESLRQKMMGNDKLEHSTAISKALRVLELDMTTPQLCVYGNDI</sequence>
<dbReference type="OrthoDB" id="62952at2759"/>
<dbReference type="eggNOG" id="ENOG502SRVQ">
    <property type="taxonomic scope" value="Eukaryota"/>
</dbReference>
<evidence type="ECO:0000313" key="3">
    <source>
        <dbReference type="Proteomes" id="UP000016933"/>
    </source>
</evidence>
<protein>
    <recommendedName>
        <fullName evidence="1">DUF7730 domain-containing protein</fullName>
    </recommendedName>
</protein>
<evidence type="ECO:0000259" key="1">
    <source>
        <dbReference type="Pfam" id="PF24864"/>
    </source>
</evidence>
<gene>
    <name evidence="2" type="ORF">DOTSEDRAFT_173475</name>
</gene>
<name>M2YLQ7_DOTSN</name>
<dbReference type="PANTHER" id="PTHR42085:SF7">
    <property type="entry name" value="F-BOX DOMAIN-CONTAINING PROTEIN"/>
    <property type="match status" value="1"/>
</dbReference>
<reference evidence="3" key="1">
    <citation type="journal article" date="2012" name="PLoS Genet.">
        <title>The genomes of the fungal plant pathogens Cladosporium fulvum and Dothistroma septosporum reveal adaptation to different hosts and lifestyles but also signatures of common ancestry.</title>
        <authorList>
            <person name="de Wit P.J.G.M."/>
            <person name="van der Burgt A."/>
            <person name="Oekmen B."/>
            <person name="Stergiopoulos I."/>
            <person name="Abd-Elsalam K.A."/>
            <person name="Aerts A.L."/>
            <person name="Bahkali A.H."/>
            <person name="Beenen H.G."/>
            <person name="Chettri P."/>
            <person name="Cox M.P."/>
            <person name="Datema E."/>
            <person name="de Vries R.P."/>
            <person name="Dhillon B."/>
            <person name="Ganley A.R."/>
            <person name="Griffiths S.A."/>
            <person name="Guo Y."/>
            <person name="Hamelin R.C."/>
            <person name="Henrissat B."/>
            <person name="Kabir M.S."/>
            <person name="Jashni M.K."/>
            <person name="Kema G."/>
            <person name="Klaubauf S."/>
            <person name="Lapidus A."/>
            <person name="Levasseur A."/>
            <person name="Lindquist E."/>
            <person name="Mehrabi R."/>
            <person name="Ohm R.A."/>
            <person name="Owen T.J."/>
            <person name="Salamov A."/>
            <person name="Schwelm A."/>
            <person name="Schijlen E."/>
            <person name="Sun H."/>
            <person name="van den Burg H.A."/>
            <person name="van Ham R.C.H.J."/>
            <person name="Zhang S."/>
            <person name="Goodwin S.B."/>
            <person name="Grigoriev I.V."/>
            <person name="Collemare J."/>
            <person name="Bradshaw R.E."/>
        </authorList>
    </citation>
    <scope>NUCLEOTIDE SEQUENCE [LARGE SCALE GENOMIC DNA]</scope>
    <source>
        <strain evidence="3">NZE10 / CBS 128990</strain>
    </source>
</reference>
<accession>M2YLQ7</accession>
<organism evidence="2 3">
    <name type="scientific">Dothistroma septosporum (strain NZE10 / CBS 128990)</name>
    <name type="common">Red band needle blight fungus</name>
    <name type="synonym">Mycosphaerella pini</name>
    <dbReference type="NCBI Taxonomy" id="675120"/>
    <lineage>
        <taxon>Eukaryota</taxon>
        <taxon>Fungi</taxon>
        <taxon>Dikarya</taxon>
        <taxon>Ascomycota</taxon>
        <taxon>Pezizomycotina</taxon>
        <taxon>Dothideomycetes</taxon>
        <taxon>Dothideomycetidae</taxon>
        <taxon>Mycosphaerellales</taxon>
        <taxon>Mycosphaerellaceae</taxon>
        <taxon>Dothistroma</taxon>
    </lineage>
</organism>
<dbReference type="Proteomes" id="UP000016933">
    <property type="component" value="Unassembled WGS sequence"/>
</dbReference>
<dbReference type="InterPro" id="IPR038883">
    <property type="entry name" value="AN11006-like"/>
</dbReference>
<dbReference type="AlphaFoldDB" id="M2YLQ7"/>
<keyword evidence="3" id="KW-1185">Reference proteome</keyword>
<evidence type="ECO:0000313" key="2">
    <source>
        <dbReference type="EMBL" id="EME42936.1"/>
    </source>
</evidence>